<dbReference type="Gene3D" id="3.30.70.270">
    <property type="match status" value="1"/>
</dbReference>
<dbReference type="InterPro" id="IPR043128">
    <property type="entry name" value="Rev_trsase/Diguanyl_cyclase"/>
</dbReference>
<dbReference type="FunFam" id="3.30.70.270:FF:000001">
    <property type="entry name" value="Diguanylate cyclase domain protein"/>
    <property type="match status" value="1"/>
</dbReference>
<dbReference type="SMART" id="SM00065">
    <property type="entry name" value="GAF"/>
    <property type="match status" value="1"/>
</dbReference>
<comment type="subcellular location">
    <subcellularLocation>
        <location evidence="1">Membrane</location>
        <topology evidence="1">Single-pass membrane protein</topology>
    </subcellularLocation>
</comment>
<evidence type="ECO:0000256" key="1">
    <source>
        <dbReference type="ARBA" id="ARBA00004167"/>
    </source>
</evidence>
<dbReference type="InterPro" id="IPR029787">
    <property type="entry name" value="Nucleotide_cyclase"/>
</dbReference>
<dbReference type="Gene3D" id="1.10.510.10">
    <property type="entry name" value="Transferase(Phosphotransferase) domain 1"/>
    <property type="match status" value="1"/>
</dbReference>
<dbReference type="PANTHER" id="PTHR43642:SF1">
    <property type="entry name" value="HYBRID SIGNAL TRANSDUCTION HISTIDINE KINASE G"/>
    <property type="match status" value="1"/>
</dbReference>
<dbReference type="InterPro" id="IPR029016">
    <property type="entry name" value="GAF-like_dom_sf"/>
</dbReference>
<accession>A0A934U5U1</accession>
<dbReference type="InterPro" id="IPR000719">
    <property type="entry name" value="Prot_kinase_dom"/>
</dbReference>
<dbReference type="Pfam" id="PF00990">
    <property type="entry name" value="GGDEF"/>
    <property type="match status" value="1"/>
</dbReference>
<dbReference type="Proteomes" id="UP000655868">
    <property type="component" value="Unassembled WGS sequence"/>
</dbReference>
<dbReference type="SUPFAM" id="SSF55781">
    <property type="entry name" value="GAF domain-like"/>
    <property type="match status" value="1"/>
</dbReference>
<keyword evidence="5" id="KW-1185">Reference proteome</keyword>
<gene>
    <name evidence="4" type="ORF">JGU71_20340</name>
</gene>
<dbReference type="InterPro" id="IPR003018">
    <property type="entry name" value="GAF"/>
</dbReference>
<evidence type="ECO:0000259" key="2">
    <source>
        <dbReference type="PROSITE" id="PS50011"/>
    </source>
</evidence>
<sequence length="1642" mass="177565">MAAQRGPVDPLVDDGRVRVWRSQHLELGVLIHKEAIGTGALARIAHEASVLRRLDGVPGVPRLVSSLDVSGLVVAGISGRPLSEVLAERRLRALEVVVLGQRLATTLDAVHEAGIAHHGLHPGNVLLTEDGGVELVDFDLATLMADVRPGFTHHREILGPLPYLSPEQTGRTGSVVDRRADLYAVGAVLYEAACGRRPFVQDDAFELVREILTRTPMPIIELDPTLPPALDAVLARLLEKEPERRYQSAAGLAHDLARIAADAATTFALGERDFPDRLSPPSQLVGRTTEIAILAAALDAVADPTDRSGGAALAGGVLLVRGPPGVGKSTLVNTLRPLVTQRGGWFVSGKADQVVHDSTAGLRGALRGLARLLLAEPSAALEFQSRELRRRLRSNATVLVAMAPEFAQVFGEPTVAGDLDDRELEDRTRQAVIDLLRVVASPRRPVVLVLDDLQWAPPGALDMLDAIAHAPLVDGLLLVATYRDTEPDSRLARIVAGWEQLGVGPRTVRLAPLEVDDLATLLEHMLRLPAAPAAVLAVIVRERTGGNPFDTIELLNSLREHGALVLGEDGWTWDADVVRDHVGHSDVVALLTDRIDKLGPDAVDVLGAMSCLGAEVSGTDLAIACGLPIGQLVIHLTKPLASGLVTPVRNGRPTLDPVGQLRFRHGRVQQAAFERFGSDERRSFQVQMGWRLATAGRDLLAARLLLAADVRPRDRAEGQLVVRLFRAAADDERRRTEFTATEQFLAAAARILRDEPTAAREHFAVESERHQALYQMGRLDEADSVYESLRGATRDAMELAQVTATQVASLTNRQLSADAVDLGLRVLARLGMTFPEHDAAAEVARGLTEVVAWTKQLDAKLDAARPAVTDPTIAAVVAVMDRLSPAAFFAAPLVSGWLVTQAKRLWEMHGPSSDLMAVLGHGSTAFIAVLDEYRAGQRLLTHVIAVGETYGWERAVANTQFLYAVTSAHWFEPLEECVATAKHARDGLLHVGDLPQAGWASFPLVVDTFETAPHLDQVLAELATALALADRTANVPVQRCFSILRQFCHEIRGSSDAATSRPKSDADGPTVEALAEVVPIIGAYLWLFRSIAAALTGKWKILQANSRAAHQKTQHLPGIVITQMVSVPFGLDLSLQLRHRQPGEPEHAALLAELDEVLAWLRRRAQDQPENSIHLVSYLEAERAWALGDHDGALARFDSALSQLERVSRPWHRALIARRAGEMHRERGLEHSGRMLLAEARQALVDWGADAVVIDLDRTYPFLRDRFVVRPGIAAGSFSARTLLTADTMDTTAILRVAQALASQTTMPELHGAIVEQLRAITGATAVQVVLFDESTGWRIYRAATDTASDTGLDESGAAMLVPVSAVRYVLRTGEALAVDDATADDRFARDPYLEGEERLALLVVPVLRGGAPRAVLVLENRLTSGAFTTDRLGFVDMLTGQLAVALDNAQLYTSLERRIAERTVALRSANDQLELLSTTDALTGVANRRRFDMALAAEWTRSLGTAEPITLIMADVDHFKQYNDDYGHLAGDACLVEISRLLTDSARDTDLLCRYGGEEFAAILPRADLEAAVAVAERMRRAVAGARLPHTLSGGMVTVSVGVASTIASTKSQRSELLANADAALYEAKHAGRNCVRTRVS</sequence>
<dbReference type="Gene3D" id="3.30.450.40">
    <property type="match status" value="1"/>
</dbReference>
<dbReference type="SUPFAM" id="SSF55073">
    <property type="entry name" value="Nucleotide cyclase"/>
    <property type="match status" value="1"/>
</dbReference>
<dbReference type="PANTHER" id="PTHR43642">
    <property type="entry name" value="HYBRID SIGNAL TRANSDUCTION HISTIDINE KINASE G"/>
    <property type="match status" value="1"/>
</dbReference>
<dbReference type="PROSITE" id="PS50887">
    <property type="entry name" value="GGDEF"/>
    <property type="match status" value="1"/>
</dbReference>
<dbReference type="Pfam" id="PF13191">
    <property type="entry name" value="AAA_16"/>
    <property type="match status" value="1"/>
</dbReference>
<dbReference type="SMART" id="SM00267">
    <property type="entry name" value="GGDEF"/>
    <property type="match status" value="1"/>
</dbReference>
<dbReference type="Pfam" id="PF00069">
    <property type="entry name" value="Pkinase"/>
    <property type="match status" value="1"/>
</dbReference>
<dbReference type="CDD" id="cd01949">
    <property type="entry name" value="GGDEF"/>
    <property type="match status" value="1"/>
</dbReference>
<protein>
    <submittedName>
        <fullName evidence="4">Diguanylate cyclase</fullName>
    </submittedName>
</protein>
<comment type="caution">
    <text evidence="4">The sequence shown here is derived from an EMBL/GenBank/DDBJ whole genome shotgun (WGS) entry which is preliminary data.</text>
</comment>
<dbReference type="RefSeq" id="WP_199706128.1">
    <property type="nucleotide sequence ID" value="NZ_JAEMNV010000007.1"/>
</dbReference>
<dbReference type="InterPro" id="IPR027417">
    <property type="entry name" value="P-loop_NTPase"/>
</dbReference>
<evidence type="ECO:0000313" key="4">
    <source>
        <dbReference type="EMBL" id="MBJ8341238.1"/>
    </source>
</evidence>
<evidence type="ECO:0000259" key="3">
    <source>
        <dbReference type="PROSITE" id="PS50887"/>
    </source>
</evidence>
<dbReference type="GO" id="GO:0004672">
    <property type="term" value="F:protein kinase activity"/>
    <property type="evidence" value="ECO:0007669"/>
    <property type="project" value="InterPro"/>
</dbReference>
<dbReference type="InterPro" id="IPR053159">
    <property type="entry name" value="Hybrid_Histidine_Kinase"/>
</dbReference>
<organism evidence="4 5">
    <name type="scientific">Antrihabitans stalagmiti</name>
    <dbReference type="NCBI Taxonomy" id="2799499"/>
    <lineage>
        <taxon>Bacteria</taxon>
        <taxon>Bacillati</taxon>
        <taxon>Actinomycetota</taxon>
        <taxon>Actinomycetes</taxon>
        <taxon>Mycobacteriales</taxon>
        <taxon>Nocardiaceae</taxon>
        <taxon>Antrihabitans</taxon>
    </lineage>
</organism>
<evidence type="ECO:0000313" key="5">
    <source>
        <dbReference type="Proteomes" id="UP000655868"/>
    </source>
</evidence>
<dbReference type="SUPFAM" id="SSF52540">
    <property type="entry name" value="P-loop containing nucleoside triphosphate hydrolases"/>
    <property type="match status" value="1"/>
</dbReference>
<feature type="domain" description="Protein kinase" evidence="2">
    <location>
        <begin position="1"/>
        <end position="257"/>
    </location>
</feature>
<dbReference type="InterPro" id="IPR000160">
    <property type="entry name" value="GGDEF_dom"/>
</dbReference>
<dbReference type="GO" id="GO:0005524">
    <property type="term" value="F:ATP binding"/>
    <property type="evidence" value="ECO:0007669"/>
    <property type="project" value="InterPro"/>
</dbReference>
<reference evidence="4" key="1">
    <citation type="submission" date="2020-12" db="EMBL/GenBank/DDBJ databases">
        <title>Antrihabitans popcorni sp. nov. and Antrihabitans auranticaus sp. nov., isolated from a larva cave.</title>
        <authorList>
            <person name="Lee S.D."/>
            <person name="Kim I.S."/>
        </authorList>
    </citation>
    <scope>NUCLEOTIDE SEQUENCE</scope>
    <source>
        <strain evidence="4">YC3-6</strain>
    </source>
</reference>
<name>A0A934U5U1_9NOCA</name>
<dbReference type="EMBL" id="JAEMNV010000007">
    <property type="protein sequence ID" value="MBJ8341238.1"/>
    <property type="molecule type" value="Genomic_DNA"/>
</dbReference>
<dbReference type="SUPFAM" id="SSF56112">
    <property type="entry name" value="Protein kinase-like (PK-like)"/>
    <property type="match status" value="1"/>
</dbReference>
<proteinExistence type="predicted"/>
<dbReference type="InterPro" id="IPR041664">
    <property type="entry name" value="AAA_16"/>
</dbReference>
<dbReference type="Pfam" id="PF01590">
    <property type="entry name" value="GAF"/>
    <property type="match status" value="1"/>
</dbReference>
<dbReference type="GO" id="GO:0016020">
    <property type="term" value="C:membrane"/>
    <property type="evidence" value="ECO:0007669"/>
    <property type="project" value="UniProtKB-SubCell"/>
</dbReference>
<dbReference type="NCBIfam" id="TIGR00254">
    <property type="entry name" value="GGDEF"/>
    <property type="match status" value="1"/>
</dbReference>
<feature type="domain" description="GGDEF" evidence="3">
    <location>
        <begin position="1508"/>
        <end position="1642"/>
    </location>
</feature>
<dbReference type="InterPro" id="IPR011009">
    <property type="entry name" value="Kinase-like_dom_sf"/>
</dbReference>
<dbReference type="CDD" id="cd14014">
    <property type="entry name" value="STKc_PknB_like"/>
    <property type="match status" value="1"/>
</dbReference>
<dbReference type="PROSITE" id="PS50011">
    <property type="entry name" value="PROTEIN_KINASE_DOM"/>
    <property type="match status" value="1"/>
</dbReference>
<dbReference type="SMART" id="SM00220">
    <property type="entry name" value="S_TKc"/>
    <property type="match status" value="1"/>
</dbReference>